<keyword evidence="8" id="KW-0902">Two-component regulatory system</keyword>
<feature type="transmembrane region" description="Helical" evidence="9">
    <location>
        <begin position="174"/>
        <end position="198"/>
    </location>
</feature>
<dbReference type="Pfam" id="PF07730">
    <property type="entry name" value="HisKA_3"/>
    <property type="match status" value="1"/>
</dbReference>
<keyword evidence="9" id="KW-1133">Transmembrane helix</keyword>
<organism evidence="12 13">
    <name type="scientific">Nocardioides imazamoxiresistens</name>
    <dbReference type="NCBI Taxonomy" id="3231893"/>
    <lineage>
        <taxon>Bacteria</taxon>
        <taxon>Bacillati</taxon>
        <taxon>Actinomycetota</taxon>
        <taxon>Actinomycetes</taxon>
        <taxon>Propionibacteriales</taxon>
        <taxon>Nocardioidaceae</taxon>
        <taxon>Nocardioides</taxon>
    </lineage>
</organism>
<evidence type="ECO:0000256" key="4">
    <source>
        <dbReference type="ARBA" id="ARBA00022679"/>
    </source>
</evidence>
<dbReference type="InterPro" id="IPR011712">
    <property type="entry name" value="Sig_transdc_His_kin_sub3_dim/P"/>
</dbReference>
<evidence type="ECO:0000256" key="7">
    <source>
        <dbReference type="ARBA" id="ARBA00022840"/>
    </source>
</evidence>
<reference evidence="12 13" key="1">
    <citation type="submission" date="2023-08" db="EMBL/GenBank/DDBJ databases">
        <title>Nocardioides seae sp. nov., a bacterium isolated from a soil.</title>
        <authorList>
            <person name="Wang X."/>
        </authorList>
    </citation>
    <scope>NUCLEOTIDE SEQUENCE [LARGE SCALE GENOMIC DNA]</scope>
    <source>
        <strain evidence="12 13">YZH12</strain>
    </source>
</reference>
<keyword evidence="4" id="KW-0808">Transferase</keyword>
<evidence type="ECO:0000256" key="8">
    <source>
        <dbReference type="ARBA" id="ARBA00023012"/>
    </source>
</evidence>
<feature type="transmembrane region" description="Helical" evidence="9">
    <location>
        <begin position="27"/>
        <end position="46"/>
    </location>
</feature>
<evidence type="ECO:0000256" key="1">
    <source>
        <dbReference type="ARBA" id="ARBA00000085"/>
    </source>
</evidence>
<proteinExistence type="predicted"/>
<dbReference type="PANTHER" id="PTHR24421:SF10">
    <property type="entry name" value="NITRATE_NITRITE SENSOR PROTEIN NARQ"/>
    <property type="match status" value="1"/>
</dbReference>
<keyword evidence="7" id="KW-0067">ATP-binding</keyword>
<evidence type="ECO:0000256" key="9">
    <source>
        <dbReference type="SAM" id="Phobius"/>
    </source>
</evidence>
<evidence type="ECO:0000256" key="2">
    <source>
        <dbReference type="ARBA" id="ARBA00012438"/>
    </source>
</evidence>
<evidence type="ECO:0000259" key="10">
    <source>
        <dbReference type="Pfam" id="PF02518"/>
    </source>
</evidence>
<keyword evidence="5" id="KW-0547">Nucleotide-binding</keyword>
<dbReference type="CDD" id="cd16917">
    <property type="entry name" value="HATPase_UhpB-NarQ-NarX-like"/>
    <property type="match status" value="1"/>
</dbReference>
<keyword evidence="6 12" id="KW-0418">Kinase</keyword>
<dbReference type="EC" id="2.7.13.3" evidence="2"/>
<keyword evidence="13" id="KW-1185">Reference proteome</keyword>
<feature type="domain" description="Signal transduction histidine kinase subgroup 3 dimerisation and phosphoacceptor" evidence="11">
    <location>
        <begin position="228"/>
        <end position="291"/>
    </location>
</feature>
<comment type="caution">
    <text evidence="12">The sequence shown here is derived from an EMBL/GenBank/DDBJ whole genome shotgun (WGS) entry which is preliminary data.</text>
</comment>
<accession>A0ABU3PV74</accession>
<evidence type="ECO:0000313" key="13">
    <source>
        <dbReference type="Proteomes" id="UP001268542"/>
    </source>
</evidence>
<dbReference type="GO" id="GO:0016301">
    <property type="term" value="F:kinase activity"/>
    <property type="evidence" value="ECO:0007669"/>
    <property type="project" value="UniProtKB-KW"/>
</dbReference>
<evidence type="ECO:0000256" key="6">
    <source>
        <dbReference type="ARBA" id="ARBA00022777"/>
    </source>
</evidence>
<dbReference type="InterPro" id="IPR003594">
    <property type="entry name" value="HATPase_dom"/>
</dbReference>
<feature type="transmembrane region" description="Helical" evidence="9">
    <location>
        <begin position="131"/>
        <end position="148"/>
    </location>
</feature>
<dbReference type="Gene3D" id="1.20.5.1930">
    <property type="match status" value="1"/>
</dbReference>
<keyword evidence="3" id="KW-0597">Phosphoprotein</keyword>
<feature type="transmembrane region" description="Helical" evidence="9">
    <location>
        <begin position="66"/>
        <end position="92"/>
    </location>
</feature>
<dbReference type="InterPro" id="IPR036890">
    <property type="entry name" value="HATPase_C_sf"/>
</dbReference>
<dbReference type="SUPFAM" id="SSF55874">
    <property type="entry name" value="ATPase domain of HSP90 chaperone/DNA topoisomerase II/histidine kinase"/>
    <property type="match status" value="1"/>
</dbReference>
<comment type="catalytic activity">
    <reaction evidence="1">
        <text>ATP + protein L-histidine = ADP + protein N-phospho-L-histidine.</text>
        <dbReference type="EC" id="2.7.13.3"/>
    </reaction>
</comment>
<evidence type="ECO:0000256" key="3">
    <source>
        <dbReference type="ARBA" id="ARBA00022553"/>
    </source>
</evidence>
<feature type="domain" description="Histidine kinase/HSP90-like ATPase" evidence="10">
    <location>
        <begin position="342"/>
        <end position="430"/>
    </location>
</feature>
<dbReference type="Gene3D" id="3.30.565.10">
    <property type="entry name" value="Histidine kinase-like ATPase, C-terminal domain"/>
    <property type="match status" value="1"/>
</dbReference>
<dbReference type="InterPro" id="IPR050482">
    <property type="entry name" value="Sensor_HK_TwoCompSys"/>
</dbReference>
<keyword evidence="9" id="KW-0472">Membrane</keyword>
<evidence type="ECO:0000313" key="12">
    <source>
        <dbReference type="EMBL" id="MDT9593139.1"/>
    </source>
</evidence>
<dbReference type="Proteomes" id="UP001268542">
    <property type="component" value="Unassembled WGS sequence"/>
</dbReference>
<dbReference type="Pfam" id="PF02518">
    <property type="entry name" value="HATPase_c"/>
    <property type="match status" value="1"/>
</dbReference>
<dbReference type="EMBL" id="JAVYII010000003">
    <property type="protein sequence ID" value="MDT9593139.1"/>
    <property type="molecule type" value="Genomic_DNA"/>
</dbReference>
<dbReference type="PANTHER" id="PTHR24421">
    <property type="entry name" value="NITRATE/NITRITE SENSOR PROTEIN NARX-RELATED"/>
    <property type="match status" value="1"/>
</dbReference>
<sequence>MSALPGGVRRFFGIDADWVRPVPVRRVVAGDVLVAAVYGVCAVLSLETARSLGSLAEVEVSRTAQWVWIALPAVSLVVRRLMPITVALFAAAHLSFTALWEPTLSPVFAAQVYYFFALFTAIAWARDRRRLVGATAVFVAVVLGWIVYDLTARDGLETLGLLPQLGWFDATEAAVLQILLSTAVFLAAALLGGSLNWWSAQREAEARGLARTIAEQGEQLREKALGEERLRVARELHDVVGHHLAVIGIHSGVARRKLTRDPEEATTAMLQVEGSARDATVDLRRLLEALRMNETTTKAGDSGPHPVDRALRSTVAGFDTLDLDVELELCGDTDRVPAAVGLALDRIVKESVTNVTRHSTADRVQVTVAVRTDDTPSRAEVRVADNGRPRGGTSGSSVGIVGMQERAALHGGTVTTSTGPDGGFVVDATLTWSEGER</sequence>
<keyword evidence="9" id="KW-0812">Transmembrane</keyword>
<dbReference type="RefSeq" id="WP_315732567.1">
    <property type="nucleotide sequence ID" value="NZ_JAVYII010000003.1"/>
</dbReference>
<name>A0ABU3PV74_9ACTN</name>
<gene>
    <name evidence="12" type="ORF">RDV89_08670</name>
</gene>
<evidence type="ECO:0000259" key="11">
    <source>
        <dbReference type="Pfam" id="PF07730"/>
    </source>
</evidence>
<protein>
    <recommendedName>
        <fullName evidence="2">histidine kinase</fullName>
        <ecNumber evidence="2">2.7.13.3</ecNumber>
    </recommendedName>
</protein>
<evidence type="ECO:0000256" key="5">
    <source>
        <dbReference type="ARBA" id="ARBA00022741"/>
    </source>
</evidence>
<feature type="transmembrane region" description="Helical" evidence="9">
    <location>
        <begin position="104"/>
        <end position="124"/>
    </location>
</feature>